<evidence type="ECO:0000256" key="3">
    <source>
        <dbReference type="ARBA" id="ARBA00022741"/>
    </source>
</evidence>
<dbReference type="GO" id="GO:0005524">
    <property type="term" value="F:ATP binding"/>
    <property type="evidence" value="ECO:0007669"/>
    <property type="project" value="UniProtKB-UniRule"/>
</dbReference>
<evidence type="ECO:0000256" key="7">
    <source>
        <dbReference type="RuleBase" id="RU000304"/>
    </source>
</evidence>
<dbReference type="InterPro" id="IPR011009">
    <property type="entry name" value="Kinase-like_dom_sf"/>
</dbReference>
<evidence type="ECO:0000256" key="1">
    <source>
        <dbReference type="ARBA" id="ARBA00022527"/>
    </source>
</evidence>
<dbReference type="InterPro" id="IPR008271">
    <property type="entry name" value="Ser/Thr_kinase_AS"/>
</dbReference>
<evidence type="ECO:0000256" key="2">
    <source>
        <dbReference type="ARBA" id="ARBA00022679"/>
    </source>
</evidence>
<protein>
    <recommendedName>
        <fullName evidence="9">Protein kinase domain-containing protein</fullName>
    </recommendedName>
</protein>
<organism evidence="10 11">
    <name type="scientific">Petrolisthes cinctipes</name>
    <name type="common">Flat porcelain crab</name>
    <dbReference type="NCBI Taxonomy" id="88211"/>
    <lineage>
        <taxon>Eukaryota</taxon>
        <taxon>Metazoa</taxon>
        <taxon>Ecdysozoa</taxon>
        <taxon>Arthropoda</taxon>
        <taxon>Crustacea</taxon>
        <taxon>Multicrustacea</taxon>
        <taxon>Malacostraca</taxon>
        <taxon>Eumalacostraca</taxon>
        <taxon>Eucarida</taxon>
        <taxon>Decapoda</taxon>
        <taxon>Pleocyemata</taxon>
        <taxon>Anomura</taxon>
        <taxon>Galatheoidea</taxon>
        <taxon>Porcellanidae</taxon>
        <taxon>Petrolisthes</taxon>
    </lineage>
</organism>
<gene>
    <name evidence="10" type="ORF">Pcinc_009410</name>
</gene>
<evidence type="ECO:0000259" key="9">
    <source>
        <dbReference type="PROSITE" id="PS50011"/>
    </source>
</evidence>
<dbReference type="GO" id="GO:0005634">
    <property type="term" value="C:nucleus"/>
    <property type="evidence" value="ECO:0007669"/>
    <property type="project" value="TreeGrafter"/>
</dbReference>
<evidence type="ECO:0000256" key="4">
    <source>
        <dbReference type="ARBA" id="ARBA00022777"/>
    </source>
</evidence>
<evidence type="ECO:0000313" key="11">
    <source>
        <dbReference type="Proteomes" id="UP001286313"/>
    </source>
</evidence>
<evidence type="ECO:0000313" key="10">
    <source>
        <dbReference type="EMBL" id="KAK3886435.1"/>
    </source>
</evidence>
<proteinExistence type="inferred from homology"/>
<dbReference type="InterPro" id="IPR017441">
    <property type="entry name" value="Protein_kinase_ATP_BS"/>
</dbReference>
<dbReference type="SMART" id="SM00220">
    <property type="entry name" value="S_TKc"/>
    <property type="match status" value="1"/>
</dbReference>
<keyword evidence="3 6" id="KW-0547">Nucleotide-binding</keyword>
<evidence type="ECO:0000256" key="8">
    <source>
        <dbReference type="SAM" id="MobiDB-lite"/>
    </source>
</evidence>
<feature type="binding site" evidence="6">
    <location>
        <position position="48"/>
    </location>
    <ligand>
        <name>ATP</name>
        <dbReference type="ChEBI" id="CHEBI:30616"/>
    </ligand>
</feature>
<dbReference type="PROSITE" id="PS00107">
    <property type="entry name" value="PROTEIN_KINASE_ATP"/>
    <property type="match status" value="1"/>
</dbReference>
<keyword evidence="11" id="KW-1185">Reference proteome</keyword>
<accession>A0AAE1KYI4</accession>
<dbReference type="GO" id="GO:0035556">
    <property type="term" value="P:intracellular signal transduction"/>
    <property type="evidence" value="ECO:0007669"/>
    <property type="project" value="TreeGrafter"/>
</dbReference>
<comment type="similarity">
    <text evidence="7">Belongs to the protein kinase superfamily.</text>
</comment>
<keyword evidence="5 6" id="KW-0067">ATP-binding</keyword>
<feature type="region of interest" description="Disordered" evidence="8">
    <location>
        <begin position="271"/>
        <end position="291"/>
    </location>
</feature>
<evidence type="ECO:0000256" key="5">
    <source>
        <dbReference type="ARBA" id="ARBA00022840"/>
    </source>
</evidence>
<evidence type="ECO:0000256" key="6">
    <source>
        <dbReference type="PROSITE-ProRule" id="PRU10141"/>
    </source>
</evidence>
<dbReference type="Gene3D" id="3.30.200.20">
    <property type="entry name" value="Phosphorylase Kinase, domain 1"/>
    <property type="match status" value="1"/>
</dbReference>
<dbReference type="PANTHER" id="PTHR24342">
    <property type="entry name" value="SERINE/THREONINE-PROTEIN KINASE 17"/>
    <property type="match status" value="1"/>
</dbReference>
<dbReference type="FunFam" id="1.10.510.10:FF:000571">
    <property type="entry name" value="Maternal embryonic leucine zipper kinase"/>
    <property type="match status" value="1"/>
</dbReference>
<reference evidence="10" key="1">
    <citation type="submission" date="2023-10" db="EMBL/GenBank/DDBJ databases">
        <title>Genome assemblies of two species of porcelain crab, Petrolisthes cinctipes and Petrolisthes manimaculis (Anomura: Porcellanidae).</title>
        <authorList>
            <person name="Angst P."/>
        </authorList>
    </citation>
    <scope>NUCLEOTIDE SEQUENCE</scope>
    <source>
        <strain evidence="10">PB745_01</strain>
        <tissue evidence="10">Gill</tissue>
    </source>
</reference>
<sequence length="389" mass="44286">MEGIEYSTEPFESLYEVYEDIGSGQFAVVRRCVEKATRSEYAAKYIRKRRVASSRRGLPLEVIAREVHVLQKLHKHQIIISLHQVFDNGQHVILVLELVRGGELFEHISERERLSEEEASAFLHQILLGVCHMHSHDIAHLDLKPENVLLLSKNRQHIKLIDFGLSRVITDAEEVRDLMGTAEFVAPEIVNYEPLCLATDMWAIGVITYILVSGSSPFLGDSQQETFNNVTAVDYTFDTQYFSGTSDLAKDFICRLLVKDVRKRMTAKESLSHPWIQPESEEQEEERRDAQTNMDNFKSYQARRRWKHSVKVVTLCNRLSRSAKLRSQSAELLDSRSSAITLREDQVASGGEINSVTVNDVSIGVMMRYFNVGELEEIKRAGIDGSKGD</sequence>
<dbReference type="PANTHER" id="PTHR24342:SF14">
    <property type="entry name" value="DEATH-ASSOCIATED PROTEIN KINASE DAPK-1"/>
    <property type="match status" value="1"/>
</dbReference>
<keyword evidence="2" id="KW-0808">Transferase</keyword>
<dbReference type="PROSITE" id="PS50011">
    <property type="entry name" value="PROTEIN_KINASE_DOM"/>
    <property type="match status" value="1"/>
</dbReference>
<dbReference type="PROSITE" id="PS00108">
    <property type="entry name" value="PROTEIN_KINASE_ST"/>
    <property type="match status" value="1"/>
</dbReference>
<dbReference type="Proteomes" id="UP001286313">
    <property type="component" value="Unassembled WGS sequence"/>
</dbReference>
<comment type="caution">
    <text evidence="10">The sequence shown here is derived from an EMBL/GenBank/DDBJ whole genome shotgun (WGS) entry which is preliminary data.</text>
</comment>
<feature type="domain" description="Protein kinase" evidence="9">
    <location>
        <begin position="15"/>
        <end position="276"/>
    </location>
</feature>
<dbReference type="SUPFAM" id="SSF56112">
    <property type="entry name" value="Protein kinase-like (PK-like)"/>
    <property type="match status" value="1"/>
</dbReference>
<keyword evidence="4" id="KW-0418">Kinase</keyword>
<dbReference type="Pfam" id="PF00069">
    <property type="entry name" value="Pkinase"/>
    <property type="match status" value="1"/>
</dbReference>
<dbReference type="InterPro" id="IPR000719">
    <property type="entry name" value="Prot_kinase_dom"/>
</dbReference>
<dbReference type="EMBL" id="JAWQEG010000696">
    <property type="protein sequence ID" value="KAK3886435.1"/>
    <property type="molecule type" value="Genomic_DNA"/>
</dbReference>
<keyword evidence="1 7" id="KW-0723">Serine/threonine-protein kinase</keyword>
<name>A0AAE1KYI4_PETCI</name>
<dbReference type="GO" id="GO:0043065">
    <property type="term" value="P:positive regulation of apoptotic process"/>
    <property type="evidence" value="ECO:0007669"/>
    <property type="project" value="TreeGrafter"/>
</dbReference>
<dbReference type="AlphaFoldDB" id="A0AAE1KYI4"/>
<dbReference type="GO" id="GO:0004674">
    <property type="term" value="F:protein serine/threonine kinase activity"/>
    <property type="evidence" value="ECO:0007669"/>
    <property type="project" value="UniProtKB-KW"/>
</dbReference>
<dbReference type="Gene3D" id="1.10.510.10">
    <property type="entry name" value="Transferase(Phosphotransferase) domain 1"/>
    <property type="match status" value="1"/>
</dbReference>